<keyword evidence="1" id="KW-0472">Membrane</keyword>
<reference evidence="2 3" key="1">
    <citation type="submission" date="2021-03" db="EMBL/GenBank/DDBJ databases">
        <title>Whole genome shotgun sequence of Actinoplanes toevensis NBRC 105298.</title>
        <authorList>
            <person name="Komaki H."/>
            <person name="Tamura T."/>
        </authorList>
    </citation>
    <scope>NUCLEOTIDE SEQUENCE [LARGE SCALE GENOMIC DNA]</scope>
    <source>
        <strain evidence="2 3">NBRC 105298</strain>
    </source>
</reference>
<evidence type="ECO:0000313" key="2">
    <source>
        <dbReference type="EMBL" id="GIM91711.1"/>
    </source>
</evidence>
<accession>A0A919TBH8</accession>
<sequence>MPIPIIFAILAAVAAVTAVIVAIIYYDEVIDWFRNRNSLKESDRDAVGITVKQRLEDGNYNLVQGIFNKREDRLMDARVVKTKAFDEKLENLHRYDDLVIYE</sequence>
<feature type="transmembrane region" description="Helical" evidence="1">
    <location>
        <begin position="6"/>
        <end position="26"/>
    </location>
</feature>
<keyword evidence="1" id="KW-0812">Transmembrane</keyword>
<comment type="caution">
    <text evidence="2">The sequence shown here is derived from an EMBL/GenBank/DDBJ whole genome shotgun (WGS) entry which is preliminary data.</text>
</comment>
<evidence type="ECO:0000313" key="3">
    <source>
        <dbReference type="Proteomes" id="UP000677082"/>
    </source>
</evidence>
<organism evidence="2 3">
    <name type="scientific">Paractinoplanes toevensis</name>
    <dbReference type="NCBI Taxonomy" id="571911"/>
    <lineage>
        <taxon>Bacteria</taxon>
        <taxon>Bacillati</taxon>
        <taxon>Actinomycetota</taxon>
        <taxon>Actinomycetes</taxon>
        <taxon>Micromonosporales</taxon>
        <taxon>Micromonosporaceae</taxon>
        <taxon>Paractinoplanes</taxon>
    </lineage>
</organism>
<keyword evidence="3" id="KW-1185">Reference proteome</keyword>
<protein>
    <submittedName>
        <fullName evidence="2">Uncharacterized protein</fullName>
    </submittedName>
</protein>
<dbReference type="AlphaFoldDB" id="A0A919TBH8"/>
<name>A0A919TBH8_9ACTN</name>
<dbReference type="RefSeq" id="WP_213007600.1">
    <property type="nucleotide sequence ID" value="NZ_BOQN01000049.1"/>
</dbReference>
<dbReference type="Proteomes" id="UP000677082">
    <property type="component" value="Unassembled WGS sequence"/>
</dbReference>
<proteinExistence type="predicted"/>
<keyword evidence="1" id="KW-1133">Transmembrane helix</keyword>
<dbReference type="EMBL" id="BOQN01000049">
    <property type="protein sequence ID" value="GIM91711.1"/>
    <property type="molecule type" value="Genomic_DNA"/>
</dbReference>
<gene>
    <name evidence="2" type="ORF">Ato02nite_035040</name>
</gene>
<evidence type="ECO:0000256" key="1">
    <source>
        <dbReference type="SAM" id="Phobius"/>
    </source>
</evidence>